<dbReference type="GO" id="GO:0005886">
    <property type="term" value="C:plasma membrane"/>
    <property type="evidence" value="ECO:0007669"/>
    <property type="project" value="UniProtKB-SubCell"/>
</dbReference>
<feature type="transmembrane region" description="Helical" evidence="8">
    <location>
        <begin position="160"/>
        <end position="180"/>
    </location>
</feature>
<feature type="transmembrane region" description="Helical" evidence="8">
    <location>
        <begin position="232"/>
        <end position="250"/>
    </location>
</feature>
<accession>A0A9P0VY33</accession>
<evidence type="ECO:0000256" key="8">
    <source>
        <dbReference type="SAM" id="Phobius"/>
    </source>
</evidence>
<keyword evidence="5 8" id="KW-0812">Transmembrane</keyword>
<dbReference type="Gene3D" id="1.50.10.150">
    <property type="entry name" value="Voltage-dependent anion channel"/>
    <property type="match status" value="1"/>
</dbReference>
<keyword evidence="6 8" id="KW-1133">Transmembrane helix</keyword>
<feature type="transmembrane region" description="Helical" evidence="8">
    <location>
        <begin position="262"/>
        <end position="286"/>
    </location>
</feature>
<comment type="caution">
    <text evidence="9">The sequence shown here is derived from an EMBL/GenBank/DDBJ whole genome shotgun (WGS) entry which is preliminary data.</text>
</comment>
<comment type="subcellular location">
    <subcellularLocation>
        <location evidence="1">Cell membrane</location>
        <topology evidence="1">Multi-pass membrane protein</topology>
    </subcellularLocation>
</comment>
<reference evidence="9" key="1">
    <citation type="submission" date="2022-03" db="EMBL/GenBank/DDBJ databases">
        <authorList>
            <person name="Legras J.-L."/>
            <person name="Devillers H."/>
            <person name="Grondin C."/>
        </authorList>
    </citation>
    <scope>NUCLEOTIDE SEQUENCE</scope>
    <source>
        <strain evidence="9">CLIB 1423</strain>
    </source>
</reference>
<evidence type="ECO:0000256" key="4">
    <source>
        <dbReference type="ARBA" id="ARBA00022475"/>
    </source>
</evidence>
<comment type="similarity">
    <text evidence="2">Belongs to the tellurite-resistance/dicarboxylate transporter (TDT) family.</text>
</comment>
<keyword evidence="7 8" id="KW-0472">Membrane</keyword>
<dbReference type="InterPro" id="IPR051629">
    <property type="entry name" value="Sulfite_efflux_TDT"/>
</dbReference>
<dbReference type="GO" id="GO:0000319">
    <property type="term" value="F:sulfite transmembrane transporter activity"/>
    <property type="evidence" value="ECO:0007669"/>
    <property type="project" value="TreeGrafter"/>
</dbReference>
<feature type="transmembrane region" description="Helical" evidence="8">
    <location>
        <begin position="123"/>
        <end position="145"/>
    </location>
</feature>
<gene>
    <name evidence="9" type="ORF">CLIB1423_10S00540</name>
</gene>
<evidence type="ECO:0000256" key="1">
    <source>
        <dbReference type="ARBA" id="ARBA00004651"/>
    </source>
</evidence>
<name>A0A9P0VY33_9ASCO</name>
<dbReference type="PANTHER" id="PTHR31686:SF1">
    <property type="entry name" value="SULFITE EFFLUX PUMP SSU1"/>
    <property type="match status" value="1"/>
</dbReference>
<organism evidence="9 10">
    <name type="scientific">[Candida] railenensis</name>
    <dbReference type="NCBI Taxonomy" id="45579"/>
    <lineage>
        <taxon>Eukaryota</taxon>
        <taxon>Fungi</taxon>
        <taxon>Dikarya</taxon>
        <taxon>Ascomycota</taxon>
        <taxon>Saccharomycotina</taxon>
        <taxon>Pichiomycetes</taxon>
        <taxon>Debaryomycetaceae</taxon>
        <taxon>Kurtzmaniella</taxon>
    </lineage>
</organism>
<feature type="transmembrane region" description="Helical" evidence="8">
    <location>
        <begin position="93"/>
        <end position="111"/>
    </location>
</feature>
<feature type="transmembrane region" description="Helical" evidence="8">
    <location>
        <begin position="461"/>
        <end position="483"/>
    </location>
</feature>
<evidence type="ECO:0000256" key="2">
    <source>
        <dbReference type="ARBA" id="ARBA00008566"/>
    </source>
</evidence>
<evidence type="ECO:0000256" key="3">
    <source>
        <dbReference type="ARBA" id="ARBA00022448"/>
    </source>
</evidence>
<feature type="transmembrane region" description="Helical" evidence="8">
    <location>
        <begin position="422"/>
        <end position="441"/>
    </location>
</feature>
<evidence type="ECO:0000256" key="6">
    <source>
        <dbReference type="ARBA" id="ARBA00022989"/>
    </source>
</evidence>
<keyword evidence="10" id="KW-1185">Reference proteome</keyword>
<dbReference type="PANTHER" id="PTHR31686">
    <property type="match status" value="1"/>
</dbReference>
<proteinExistence type="inferred from homology"/>
<keyword evidence="4" id="KW-1003">Cell membrane</keyword>
<evidence type="ECO:0000313" key="9">
    <source>
        <dbReference type="EMBL" id="CAH2353243.1"/>
    </source>
</evidence>
<dbReference type="OrthoDB" id="1099at2759"/>
<dbReference type="Pfam" id="PF03595">
    <property type="entry name" value="SLAC1"/>
    <property type="match status" value="1"/>
</dbReference>
<dbReference type="InterPro" id="IPR004695">
    <property type="entry name" value="SLAC1/Mae1/Ssu1/TehA"/>
</dbReference>
<dbReference type="EMBL" id="CAKXYY010000010">
    <property type="protein sequence ID" value="CAH2353243.1"/>
    <property type="molecule type" value="Genomic_DNA"/>
</dbReference>
<dbReference type="AlphaFoldDB" id="A0A9P0VY33"/>
<dbReference type="CDD" id="cd09318">
    <property type="entry name" value="TDT_SSU1"/>
    <property type="match status" value="1"/>
</dbReference>
<evidence type="ECO:0000256" key="7">
    <source>
        <dbReference type="ARBA" id="ARBA00023136"/>
    </source>
</evidence>
<feature type="transmembrane region" description="Helical" evidence="8">
    <location>
        <begin position="363"/>
        <end position="388"/>
    </location>
</feature>
<feature type="transmembrane region" description="Helical" evidence="8">
    <location>
        <begin position="298"/>
        <end position="321"/>
    </location>
</feature>
<evidence type="ECO:0000256" key="5">
    <source>
        <dbReference type="ARBA" id="ARBA00022692"/>
    </source>
</evidence>
<sequence>MNGCKTQNTPENDVNVQRLSHTESTNTTVVNLSDDDLSPSARNARAAAVASAAVDPSKSDSDDDASECYASDSFSARLSHVIDKTLIKGFTPVYFVSIMGTGISSSILYNFPYPAHWLRVCSYIMFGIASIFWLVTTIFCIISVIKHPRKLYTFHCDPNVAPFMGCYAMGYNTLVNYIYLLTGESWIIGTYCLWWIAVFFSLYTACIVFYFSLIGKNSLTPKTETRDLNATLLLPIVTLTVAASSGGIFTKDLPTNTLKMSTMIICYILWSVAISTAFVIIAVYFWRLFVHKIPSTDRVFTSFLPVGVMGQGAYGVMLFGVNMHRFISENYSKLSVLNITYMESDSVIDADGQLLLSIIIGNVILYSCAMISLFLMSFGYFCTVIAIASCLSKISPFAQTPNPQFVYKSKSDHFVKRRFDGVIRFSRTFWAMTFPLGTMALSNNELHTVFNNMKAFRVVGAMYATSLVCITVGCILGFLYAFYLELVYIFKSESNKAEQV</sequence>
<keyword evidence="3" id="KW-0813">Transport</keyword>
<evidence type="ECO:0000313" key="10">
    <source>
        <dbReference type="Proteomes" id="UP000837801"/>
    </source>
</evidence>
<feature type="transmembrane region" description="Helical" evidence="8">
    <location>
        <begin position="186"/>
        <end position="211"/>
    </location>
</feature>
<protein>
    <submittedName>
        <fullName evidence="9">Sulfite efflux pump Ssu1p</fullName>
    </submittedName>
</protein>
<dbReference type="Proteomes" id="UP000837801">
    <property type="component" value="Unassembled WGS sequence"/>
</dbReference>
<dbReference type="InterPro" id="IPR038665">
    <property type="entry name" value="Voltage-dep_anion_channel_sf"/>
</dbReference>